<dbReference type="RefSeq" id="WP_121196560.1">
    <property type="nucleotide sequence ID" value="NZ_RBKU01000001.1"/>
</dbReference>
<dbReference type="OrthoDB" id="5083349at2"/>
<reference evidence="1 2" key="1">
    <citation type="submission" date="2018-10" db="EMBL/GenBank/DDBJ databases">
        <title>Genomic Encyclopedia of Archaeal and Bacterial Type Strains, Phase II (KMG-II): from individual species to whole genera.</title>
        <authorList>
            <person name="Goeker M."/>
        </authorList>
    </citation>
    <scope>NUCLEOTIDE SEQUENCE [LARGE SCALE GENOMIC DNA]</scope>
    <source>
        <strain evidence="1 2">DSM 18602</strain>
    </source>
</reference>
<sequence>MNQIFSNALQENNLDLIKDFVKLIAMSVRNEMENFHVEHLSDGQMKELNPLIRTGIYNALFAIANHDKDEFCKIFLDFQATLIPAYWEEPQLGSEFQNSLLRLTTPQPVVFRSEFLNEQLQIGNLFLSSGNVCVKIKWSFNFANVEGDKHKHRSKISSQLRKEGYSFIPALDGYTKKR</sequence>
<name>A0A495IVE5_9SPHI</name>
<organism evidence="1 2">
    <name type="scientific">Mucilaginibacter gracilis</name>
    <dbReference type="NCBI Taxonomy" id="423350"/>
    <lineage>
        <taxon>Bacteria</taxon>
        <taxon>Pseudomonadati</taxon>
        <taxon>Bacteroidota</taxon>
        <taxon>Sphingobacteriia</taxon>
        <taxon>Sphingobacteriales</taxon>
        <taxon>Sphingobacteriaceae</taxon>
        <taxon>Mucilaginibacter</taxon>
    </lineage>
</organism>
<dbReference type="AlphaFoldDB" id="A0A495IVE5"/>
<dbReference type="Proteomes" id="UP000268007">
    <property type="component" value="Unassembled WGS sequence"/>
</dbReference>
<comment type="caution">
    <text evidence="1">The sequence shown here is derived from an EMBL/GenBank/DDBJ whole genome shotgun (WGS) entry which is preliminary data.</text>
</comment>
<evidence type="ECO:0000313" key="2">
    <source>
        <dbReference type="Proteomes" id="UP000268007"/>
    </source>
</evidence>
<proteinExistence type="predicted"/>
<evidence type="ECO:0000313" key="1">
    <source>
        <dbReference type="EMBL" id="RKR80726.1"/>
    </source>
</evidence>
<protein>
    <submittedName>
        <fullName evidence="1">Uncharacterized protein</fullName>
    </submittedName>
</protein>
<dbReference type="EMBL" id="RBKU01000001">
    <property type="protein sequence ID" value="RKR80726.1"/>
    <property type="molecule type" value="Genomic_DNA"/>
</dbReference>
<gene>
    <name evidence="1" type="ORF">BDD43_0858</name>
</gene>
<accession>A0A495IVE5</accession>
<keyword evidence="2" id="KW-1185">Reference proteome</keyword>